<evidence type="ECO:0000313" key="1">
    <source>
        <dbReference type="EMBL" id="KAJ3174715.1"/>
    </source>
</evidence>
<proteinExistence type="predicted"/>
<evidence type="ECO:0000313" key="2">
    <source>
        <dbReference type="Proteomes" id="UP001212152"/>
    </source>
</evidence>
<gene>
    <name evidence="1" type="ORF">HDU87_006964</name>
</gene>
<dbReference type="AlphaFoldDB" id="A0AAD5TEP7"/>
<accession>A0AAD5TEP7</accession>
<protein>
    <submittedName>
        <fullName evidence="1">Uncharacterized protein</fullName>
    </submittedName>
</protein>
<organism evidence="1 2">
    <name type="scientific">Geranomyces variabilis</name>
    <dbReference type="NCBI Taxonomy" id="109894"/>
    <lineage>
        <taxon>Eukaryota</taxon>
        <taxon>Fungi</taxon>
        <taxon>Fungi incertae sedis</taxon>
        <taxon>Chytridiomycota</taxon>
        <taxon>Chytridiomycota incertae sedis</taxon>
        <taxon>Chytridiomycetes</taxon>
        <taxon>Spizellomycetales</taxon>
        <taxon>Powellomycetaceae</taxon>
        <taxon>Geranomyces</taxon>
    </lineage>
</organism>
<keyword evidence="2" id="KW-1185">Reference proteome</keyword>
<dbReference type="Proteomes" id="UP001212152">
    <property type="component" value="Unassembled WGS sequence"/>
</dbReference>
<comment type="caution">
    <text evidence="1">The sequence shown here is derived from an EMBL/GenBank/DDBJ whole genome shotgun (WGS) entry which is preliminary data.</text>
</comment>
<name>A0AAD5TEP7_9FUNG</name>
<reference evidence="1" key="1">
    <citation type="submission" date="2020-05" db="EMBL/GenBank/DDBJ databases">
        <title>Phylogenomic resolution of chytrid fungi.</title>
        <authorList>
            <person name="Stajich J.E."/>
            <person name="Amses K."/>
            <person name="Simmons R."/>
            <person name="Seto K."/>
            <person name="Myers J."/>
            <person name="Bonds A."/>
            <person name="Quandt C.A."/>
            <person name="Barry K."/>
            <person name="Liu P."/>
            <person name="Grigoriev I."/>
            <person name="Longcore J.E."/>
            <person name="James T.Y."/>
        </authorList>
    </citation>
    <scope>NUCLEOTIDE SEQUENCE</scope>
    <source>
        <strain evidence="1">JEL0379</strain>
    </source>
</reference>
<dbReference type="EMBL" id="JADGJQ010000061">
    <property type="protein sequence ID" value="KAJ3174715.1"/>
    <property type="molecule type" value="Genomic_DNA"/>
</dbReference>
<sequence length="186" mass="20715">MAAQFTFQSASSNINYGTLLNPVTNPVWVAYSESTIGLGFRDAMLPFLRVLQQVYPTSPGTSLLDLTVELRLLTGARVDLMANETPMTVNGPMAMKYLVPIEVKPPAVLPHTQVPLHALYAIHIVQYDAQHTFQPSPGCIFPIFQLMGYMVQSERRYGILTTYECTYFVERDPATPGVLRVSDPVF</sequence>